<dbReference type="AlphaFoldDB" id="A0AAW1ID74"/>
<dbReference type="PANTHER" id="PTHR33198">
    <property type="entry name" value="ANK_REP_REGION DOMAIN-CONTAINING PROTEIN-RELATED"/>
    <property type="match status" value="1"/>
</dbReference>
<comment type="caution">
    <text evidence="1">The sequence shown here is derived from an EMBL/GenBank/DDBJ whole genome shotgun (WGS) entry which is preliminary data.</text>
</comment>
<organism evidence="1 2">
    <name type="scientific">Popillia japonica</name>
    <name type="common">Japanese beetle</name>
    <dbReference type="NCBI Taxonomy" id="7064"/>
    <lineage>
        <taxon>Eukaryota</taxon>
        <taxon>Metazoa</taxon>
        <taxon>Ecdysozoa</taxon>
        <taxon>Arthropoda</taxon>
        <taxon>Hexapoda</taxon>
        <taxon>Insecta</taxon>
        <taxon>Pterygota</taxon>
        <taxon>Neoptera</taxon>
        <taxon>Endopterygota</taxon>
        <taxon>Coleoptera</taxon>
        <taxon>Polyphaga</taxon>
        <taxon>Scarabaeiformia</taxon>
        <taxon>Scarabaeidae</taxon>
        <taxon>Rutelinae</taxon>
        <taxon>Popillia</taxon>
    </lineage>
</organism>
<evidence type="ECO:0000313" key="1">
    <source>
        <dbReference type="EMBL" id="KAK9687184.1"/>
    </source>
</evidence>
<reference evidence="1 2" key="1">
    <citation type="journal article" date="2024" name="BMC Genomics">
        <title>De novo assembly and annotation of Popillia japonica's genome with initial clues to its potential as an invasive pest.</title>
        <authorList>
            <person name="Cucini C."/>
            <person name="Boschi S."/>
            <person name="Funari R."/>
            <person name="Cardaioli E."/>
            <person name="Iannotti N."/>
            <person name="Marturano G."/>
            <person name="Paoli F."/>
            <person name="Bruttini M."/>
            <person name="Carapelli A."/>
            <person name="Frati F."/>
            <person name="Nardi F."/>
        </authorList>
    </citation>
    <scope>NUCLEOTIDE SEQUENCE [LARGE SCALE GENOMIC DNA]</scope>
    <source>
        <strain evidence="1">DMR45628</strain>
    </source>
</reference>
<protein>
    <submittedName>
        <fullName evidence="1">Uncharacterized protein</fullName>
    </submittedName>
</protein>
<keyword evidence="2" id="KW-1185">Reference proteome</keyword>
<name>A0AAW1ID74_POPJA</name>
<proteinExistence type="predicted"/>
<accession>A0AAW1ID74</accession>
<dbReference type="EMBL" id="JASPKY010000657">
    <property type="protein sequence ID" value="KAK9687184.1"/>
    <property type="molecule type" value="Genomic_DNA"/>
</dbReference>
<dbReference type="Proteomes" id="UP001458880">
    <property type="component" value="Unassembled WGS sequence"/>
</dbReference>
<dbReference type="PANTHER" id="PTHR33198:SF19">
    <property type="entry name" value="CCHC-TYPE DOMAIN-CONTAINING PROTEIN"/>
    <property type="match status" value="1"/>
</dbReference>
<evidence type="ECO:0000313" key="2">
    <source>
        <dbReference type="Proteomes" id="UP001458880"/>
    </source>
</evidence>
<sequence>MNRNTVIIIDLLRTHISPKPSEIAEQHKFSVRLQHEGESIANFQADLKKLTKNCNYFCENCKKPTLNTHLRSQFIKAVRDNEIRVRLLQQSTNITFEEAVKLALAIES</sequence>
<gene>
    <name evidence="1" type="ORF">QE152_g36633</name>
</gene>